<dbReference type="CDD" id="cd00090">
    <property type="entry name" value="HTH_ARSR"/>
    <property type="match status" value="1"/>
</dbReference>
<organism evidence="3 4">
    <name type="scientific">Halorubrum halodurans</name>
    <dbReference type="NCBI Taxonomy" id="1383851"/>
    <lineage>
        <taxon>Archaea</taxon>
        <taxon>Methanobacteriati</taxon>
        <taxon>Methanobacteriota</taxon>
        <taxon>Stenosarchaea group</taxon>
        <taxon>Halobacteria</taxon>
        <taxon>Halobacteriales</taxon>
        <taxon>Haloferacaceae</taxon>
        <taxon>Halorubrum</taxon>
    </lineage>
</organism>
<reference evidence="3 4" key="1">
    <citation type="journal article" date="2014" name="Front. Microbiol.">
        <title>Population and genomic analysis of the genus Halorubrum.</title>
        <authorList>
            <person name="Fullmer M.S."/>
            <person name="Soucy S.M."/>
            <person name="Swithers K.S."/>
            <person name="Makkay A.M."/>
            <person name="Wheeler R."/>
            <person name="Ventosa A."/>
            <person name="Gogarten J.P."/>
            <person name="Papke R.T."/>
        </authorList>
    </citation>
    <scope>NUCLEOTIDE SEQUENCE [LARGE SCALE GENOMIC DNA]</scope>
    <source>
        <strain evidence="3 4">Cb34</strain>
    </source>
</reference>
<dbReference type="InterPro" id="IPR036388">
    <property type="entry name" value="WH-like_DNA-bd_sf"/>
</dbReference>
<dbReference type="PROSITE" id="PS00519">
    <property type="entry name" value="HTH_ASNC_1"/>
    <property type="match status" value="1"/>
</dbReference>
<evidence type="ECO:0000313" key="4">
    <source>
        <dbReference type="Proteomes" id="UP000216308"/>
    </source>
</evidence>
<keyword evidence="2" id="KW-0804">Transcription</keyword>
<dbReference type="Proteomes" id="UP000216308">
    <property type="component" value="Unassembled WGS sequence"/>
</dbReference>
<dbReference type="InterPro" id="IPR011991">
    <property type="entry name" value="ArsR-like_HTH"/>
</dbReference>
<sequence>MEQVAEGVTHPESAYFDAIREHAPASTKEIADAVGVTRQGADYRLRQLEEEGKVESKMVGNSLVWLVDDGDADASNE</sequence>
<name>A0A256IQ35_9EURY</name>
<dbReference type="InterPro" id="IPR006793">
    <property type="entry name" value="FaeA"/>
</dbReference>
<dbReference type="RefSeq" id="WP_094529872.1">
    <property type="nucleotide sequence ID" value="NZ_NHPJ01000027.1"/>
</dbReference>
<dbReference type="EMBL" id="NHPJ01000027">
    <property type="protein sequence ID" value="OYR58641.1"/>
    <property type="molecule type" value="Genomic_DNA"/>
</dbReference>
<dbReference type="Gene3D" id="1.10.10.10">
    <property type="entry name" value="Winged helix-like DNA-binding domain superfamily/Winged helix DNA-binding domain"/>
    <property type="match status" value="1"/>
</dbReference>
<evidence type="ECO:0008006" key="5">
    <source>
        <dbReference type="Google" id="ProtNLM"/>
    </source>
</evidence>
<proteinExistence type="predicted"/>
<evidence type="ECO:0000256" key="1">
    <source>
        <dbReference type="ARBA" id="ARBA00023015"/>
    </source>
</evidence>
<keyword evidence="1" id="KW-0805">Transcription regulation</keyword>
<evidence type="ECO:0000313" key="3">
    <source>
        <dbReference type="EMBL" id="OYR58641.1"/>
    </source>
</evidence>
<protein>
    <recommendedName>
        <fullName evidence="5">Transcriptional regulator</fullName>
    </recommendedName>
</protein>
<keyword evidence="4" id="KW-1185">Reference proteome</keyword>
<dbReference type="InterPro" id="IPR019885">
    <property type="entry name" value="Tscrpt_reg_HTH_AsnC-type_CS"/>
</dbReference>
<dbReference type="AlphaFoldDB" id="A0A256IQ35"/>
<dbReference type="OrthoDB" id="174131at2157"/>
<comment type="caution">
    <text evidence="3">The sequence shown here is derived from an EMBL/GenBank/DDBJ whole genome shotgun (WGS) entry which is preliminary data.</text>
</comment>
<dbReference type="SUPFAM" id="SSF46785">
    <property type="entry name" value="Winged helix' DNA-binding domain"/>
    <property type="match status" value="1"/>
</dbReference>
<dbReference type="Pfam" id="PF04703">
    <property type="entry name" value="FaeA"/>
    <property type="match status" value="1"/>
</dbReference>
<gene>
    <name evidence="3" type="ORF">DJ70_02630</name>
</gene>
<evidence type="ECO:0000256" key="2">
    <source>
        <dbReference type="ARBA" id="ARBA00023163"/>
    </source>
</evidence>
<dbReference type="InterPro" id="IPR036390">
    <property type="entry name" value="WH_DNA-bd_sf"/>
</dbReference>
<accession>A0A256IQ35</accession>